<evidence type="ECO:0000256" key="2">
    <source>
        <dbReference type="SAM" id="Phobius"/>
    </source>
</evidence>
<feature type="transmembrane region" description="Helical" evidence="2">
    <location>
        <begin position="57"/>
        <end position="80"/>
    </location>
</feature>
<keyword evidence="2" id="KW-1133">Transmembrane helix</keyword>
<feature type="region of interest" description="Disordered" evidence="1">
    <location>
        <begin position="320"/>
        <end position="422"/>
    </location>
</feature>
<feature type="transmembrane region" description="Helical" evidence="2">
    <location>
        <begin position="33"/>
        <end position="51"/>
    </location>
</feature>
<name>H8XA85_CANO9</name>
<dbReference type="Proteomes" id="UP000005018">
    <property type="component" value="Chromosome 7"/>
</dbReference>
<feature type="compositionally biased region" description="Pro residues" evidence="1">
    <location>
        <begin position="394"/>
        <end position="403"/>
    </location>
</feature>
<feature type="compositionally biased region" description="Basic and acidic residues" evidence="1">
    <location>
        <begin position="535"/>
        <end position="545"/>
    </location>
</feature>
<sequence>MIIRHIHFASILLSFALAIVSGVLTILQNRHNVYHLLYSVSGFVLAAYYVVPVVYTHIITISFQFMISLFNIISGILLIVHFHDTAVTILFTVNIIFISLPLTMLLFVVYIESNTIDSGVTDTVSKKASDATLFDHDYALDKNWIEKYGTGAQNSHVLPYSISTNTIPQAQLQQNRTKTHDTSSLINVDDHFDMLSLQKREAMRDVNTMNKQKIRMQRWRSINDEKQFMSHINESLLPPVLRNNKRVSEDNEGDMQGLEQISGFKSKKLRSTITLDEWDLEEYNKTRKISGYTIVPGVHHIVSDSNLYKKTLDVNEEQLLPPKESPVDNIDHLSDISTNKPSLDRDFSYPSNQSECAPSLHTFRKESSNSQNTQLSDNASKDQIQAQEISSYPLPEPTTPPPSNESLVNSKNNSPLKKFLTDSPKKIFRSNTAVFHQRHNHSSSIASNSYSLMSGVSSRSRSSSPKKLKSYLKIHKHSLSVPNFAINKSSSHHSNSQIPSPQHSEYFSVNSTKLIEPIDLWEIQTTNFTFDDAEEHSSCESRIEGDADGANDGSRVSSLPSQAIGEYDREKWRTIKLCKDGETVDKSCV</sequence>
<feature type="compositionally biased region" description="Basic and acidic residues" evidence="1">
    <location>
        <begin position="325"/>
        <end position="334"/>
    </location>
</feature>
<evidence type="ECO:0000256" key="1">
    <source>
        <dbReference type="SAM" id="MobiDB-lite"/>
    </source>
</evidence>
<feature type="region of interest" description="Disordered" evidence="1">
    <location>
        <begin position="437"/>
        <end position="465"/>
    </location>
</feature>
<evidence type="ECO:0000313" key="3">
    <source>
        <dbReference type="EMBL" id="CCG25062.1"/>
    </source>
</evidence>
<reference evidence="3 4" key="1">
    <citation type="journal article" date="2012" name="PLoS ONE">
        <title>Sequence and analysis of the genome of the pathogenic yeast Candida orthopsilosis.</title>
        <authorList>
            <person name="Riccombeni A."/>
            <person name="Vidanes G."/>
            <person name="Proux-Wera E."/>
            <person name="Wolfe K.H."/>
            <person name="Butler G."/>
        </authorList>
    </citation>
    <scope>NUCLEOTIDE SEQUENCE [LARGE SCALE GENOMIC DNA]</scope>
    <source>
        <strain evidence="3 4">Co 90-125</strain>
    </source>
</reference>
<dbReference type="HOGENOM" id="CLU_025280_0_0_1"/>
<accession>H8XA85</accession>
<dbReference type="KEGG" id="cot:CORT_0G03850"/>
<gene>
    <name evidence="3" type="ORF">CORT_0G03850</name>
</gene>
<feature type="region of interest" description="Disordered" evidence="1">
    <location>
        <begin position="535"/>
        <end position="562"/>
    </location>
</feature>
<dbReference type="EMBL" id="HE681725">
    <property type="protein sequence ID" value="CCG25062.1"/>
    <property type="molecule type" value="Genomic_DNA"/>
</dbReference>
<evidence type="ECO:0000313" key="4">
    <source>
        <dbReference type="Proteomes" id="UP000005018"/>
    </source>
</evidence>
<dbReference type="RefSeq" id="XP_003871187.1">
    <property type="nucleotide sequence ID" value="XM_003871138.1"/>
</dbReference>
<keyword evidence="4" id="KW-1185">Reference proteome</keyword>
<dbReference type="GeneID" id="14542247"/>
<protein>
    <submittedName>
        <fullName evidence="3">Uncharacterized protein</fullName>
    </submittedName>
</protein>
<dbReference type="OrthoDB" id="4085918at2759"/>
<feature type="compositionally biased region" description="Low complexity" evidence="1">
    <location>
        <begin position="442"/>
        <end position="463"/>
    </location>
</feature>
<feature type="transmembrane region" description="Helical" evidence="2">
    <location>
        <begin position="6"/>
        <end position="26"/>
    </location>
</feature>
<dbReference type="eggNOG" id="ENOG502SWPF">
    <property type="taxonomic scope" value="Eukaryota"/>
</dbReference>
<dbReference type="AlphaFoldDB" id="H8XA85"/>
<organism evidence="3 4">
    <name type="scientific">Candida orthopsilosis (strain 90-125)</name>
    <name type="common">Yeast</name>
    <dbReference type="NCBI Taxonomy" id="1136231"/>
    <lineage>
        <taxon>Eukaryota</taxon>
        <taxon>Fungi</taxon>
        <taxon>Dikarya</taxon>
        <taxon>Ascomycota</taxon>
        <taxon>Saccharomycotina</taxon>
        <taxon>Pichiomycetes</taxon>
        <taxon>Debaryomycetaceae</taxon>
        <taxon>Candida/Lodderomyces clade</taxon>
        <taxon>Candida</taxon>
    </lineage>
</organism>
<feature type="compositionally biased region" description="Polar residues" evidence="1">
    <location>
        <begin position="368"/>
        <end position="390"/>
    </location>
</feature>
<keyword evidence="2" id="KW-0812">Transmembrane</keyword>
<feature type="transmembrane region" description="Helical" evidence="2">
    <location>
        <begin position="87"/>
        <end position="111"/>
    </location>
</feature>
<keyword evidence="2" id="KW-0472">Membrane</keyword>
<proteinExistence type="predicted"/>